<keyword evidence="3" id="KW-1185">Reference proteome</keyword>
<keyword evidence="1" id="KW-0472">Membrane</keyword>
<comment type="caution">
    <text evidence="2">The sequence shown here is derived from an EMBL/GenBank/DDBJ whole genome shotgun (WGS) entry which is preliminary data.</text>
</comment>
<feature type="transmembrane region" description="Helical" evidence="1">
    <location>
        <begin position="21"/>
        <end position="40"/>
    </location>
</feature>
<dbReference type="Proteomes" id="UP001259572">
    <property type="component" value="Unassembled WGS sequence"/>
</dbReference>
<dbReference type="EMBL" id="JAVUPU010000001">
    <property type="protein sequence ID" value="MDT9597334.1"/>
    <property type="molecule type" value="Genomic_DNA"/>
</dbReference>
<gene>
    <name evidence="2" type="ORF">RQX22_00020</name>
</gene>
<sequence length="111" mass="12195">MRLILKITALVDKDVAANSKPLSLIGVIIPFVPFMIFVDGPPTDTFPVLGEVAFAVSISWGLFVMWRVLRHMQAEFEVYEKALGSGRAWMILGGTLVALLVLSAFFLSLPD</sequence>
<accession>A0ABU3Q2N3</accession>
<keyword evidence="1" id="KW-1133">Transmembrane helix</keyword>
<evidence type="ECO:0000313" key="2">
    <source>
        <dbReference type="EMBL" id="MDT9597334.1"/>
    </source>
</evidence>
<reference evidence="2 3" key="1">
    <citation type="submission" date="2023-05" db="EMBL/GenBank/DDBJ databases">
        <authorList>
            <person name="Guo Y."/>
        </authorList>
    </citation>
    <scope>NUCLEOTIDE SEQUENCE [LARGE SCALE GENOMIC DNA]</scope>
    <source>
        <strain evidence="2 3">GR2756</strain>
    </source>
</reference>
<dbReference type="RefSeq" id="WP_315722471.1">
    <property type="nucleotide sequence ID" value="NZ_JAVUPU010000001.1"/>
</dbReference>
<proteinExistence type="predicted"/>
<feature type="transmembrane region" description="Helical" evidence="1">
    <location>
        <begin position="89"/>
        <end position="109"/>
    </location>
</feature>
<name>A0ABU3Q2N3_9SPHN</name>
<feature type="transmembrane region" description="Helical" evidence="1">
    <location>
        <begin position="52"/>
        <end position="69"/>
    </location>
</feature>
<evidence type="ECO:0000313" key="3">
    <source>
        <dbReference type="Proteomes" id="UP001259572"/>
    </source>
</evidence>
<protein>
    <submittedName>
        <fullName evidence="2">Uncharacterized protein</fullName>
    </submittedName>
</protein>
<organism evidence="2 3">
    <name type="scientific">Sphingosinicella rhizophila</name>
    <dbReference type="NCBI Taxonomy" id="3050082"/>
    <lineage>
        <taxon>Bacteria</taxon>
        <taxon>Pseudomonadati</taxon>
        <taxon>Pseudomonadota</taxon>
        <taxon>Alphaproteobacteria</taxon>
        <taxon>Sphingomonadales</taxon>
        <taxon>Sphingosinicellaceae</taxon>
        <taxon>Sphingosinicella</taxon>
    </lineage>
</organism>
<evidence type="ECO:0000256" key="1">
    <source>
        <dbReference type="SAM" id="Phobius"/>
    </source>
</evidence>
<keyword evidence="1" id="KW-0812">Transmembrane</keyword>